<dbReference type="eggNOG" id="COG2234">
    <property type="taxonomic scope" value="Bacteria"/>
</dbReference>
<name>D3VFZ2_XENNA</name>
<reference evidence="1 2" key="1">
    <citation type="journal article" date="2011" name="PLoS ONE">
        <title>The entomopathogenic bacterial endosymbionts xenorhabdus and photorhabdus: convergent lifestyles from divergent genomes.</title>
        <authorList>
            <person name="Chaston J.M."/>
            <person name="Suen G."/>
            <person name="Tucker S.L."/>
            <person name="Andersen A.W."/>
            <person name="Bhasin A."/>
            <person name="Bode E."/>
            <person name="Bode H.B."/>
            <person name="Brachmann A.O."/>
            <person name="Cowles C.E."/>
            <person name="Cowles K.N."/>
            <person name="Darby C."/>
            <person name="de Leon L."/>
            <person name="Drace K."/>
            <person name="Du Z."/>
            <person name="Givaudan A."/>
            <person name="Herbert Tran E.E."/>
            <person name="Jewell K.A."/>
            <person name="Knack J.J."/>
            <person name="Krasomil-Osterfeld K.C."/>
            <person name="Kukor R."/>
            <person name="Lanois A."/>
            <person name="Latreille P."/>
            <person name="Leimgruber N.K."/>
            <person name="Lipke C.M."/>
            <person name="Liu R."/>
            <person name="Lu X."/>
            <person name="Martens E.C."/>
            <person name="Marri P.R."/>
            <person name="Medigue C."/>
            <person name="Menard M.L."/>
            <person name="Miller N.M."/>
            <person name="Morales-Soto N."/>
            <person name="Norton S."/>
            <person name="Ogier J.C."/>
            <person name="Orchard S.S."/>
            <person name="Park D."/>
            <person name="Park Y."/>
            <person name="Qurollo B.A."/>
            <person name="Sugar D.R."/>
            <person name="Richards G.R."/>
            <person name="Rouy Z."/>
            <person name="Slominski B."/>
            <person name="Slominski K."/>
            <person name="Snyder H."/>
            <person name="Tjaden B.C."/>
            <person name="van der Hoeven R."/>
            <person name="Welch R.D."/>
            <person name="Wheeler C."/>
            <person name="Xiang B."/>
            <person name="Barbazuk B."/>
            <person name="Gaudriault S."/>
            <person name="Goodner B."/>
            <person name="Slater S.C."/>
            <person name="Forst S."/>
            <person name="Goldman B.S."/>
            <person name="Goodrich-Blair H."/>
        </authorList>
    </citation>
    <scope>NUCLEOTIDE SEQUENCE [LARGE SCALE GENOMIC DNA]</scope>
    <source>
        <strain evidence="2">ATCC 19061 / DSM 3370 / CCUG 14189 / LMG 1036 / NCIMB 9965 / AN6</strain>
    </source>
</reference>
<dbReference type="RefSeq" id="WP_013185766.1">
    <property type="nucleotide sequence ID" value="NC_014228.1"/>
</dbReference>
<sequence>MGAKYFASQLTDEELLSISLVLNFEARGNHGTPVLFETSVQPYALMSALNKHLSNIIAFSFTPLTGREHTLINIQPKKTLAR</sequence>
<keyword evidence="2" id="KW-1185">Reference proteome</keyword>
<dbReference type="STRING" id="406817.XNC1_4636"/>
<evidence type="ECO:0000313" key="2">
    <source>
        <dbReference type="Proteomes" id="UP000008075"/>
    </source>
</evidence>
<dbReference type="GeneID" id="94019052"/>
<evidence type="ECO:0000313" key="1">
    <source>
        <dbReference type="EMBL" id="CBJ92658.1"/>
    </source>
</evidence>
<accession>D3VFZ2</accession>
<protein>
    <submittedName>
        <fullName evidence="1">Uncharacterized protein</fullName>
    </submittedName>
</protein>
<organism evidence="1 2">
    <name type="scientific">Xenorhabdus nematophila (strain ATCC 19061 / DSM 3370 / CCUG 14189 / LMG 1036 / NCIMB 9965 / AN6)</name>
    <dbReference type="NCBI Taxonomy" id="406817"/>
    <lineage>
        <taxon>Bacteria</taxon>
        <taxon>Pseudomonadati</taxon>
        <taxon>Pseudomonadota</taxon>
        <taxon>Gammaproteobacteria</taxon>
        <taxon>Enterobacterales</taxon>
        <taxon>Morganellaceae</taxon>
        <taxon>Xenorhabdus</taxon>
    </lineage>
</organism>
<proteinExistence type="predicted"/>
<dbReference type="AlphaFoldDB" id="D3VFZ2"/>
<dbReference type="Proteomes" id="UP000008075">
    <property type="component" value="Chromosome"/>
</dbReference>
<dbReference type="KEGG" id="xne:XNC1_4636"/>
<gene>
    <name evidence="1" type="ordered locus">XNC1_4636</name>
</gene>
<dbReference type="HOGENOM" id="CLU_174916_0_0_6"/>
<dbReference type="EMBL" id="FN667742">
    <property type="protein sequence ID" value="CBJ92658.1"/>
    <property type="molecule type" value="Genomic_DNA"/>
</dbReference>